<dbReference type="EMBL" id="FNBP01000001">
    <property type="protein sequence ID" value="SDE95819.1"/>
    <property type="molecule type" value="Genomic_DNA"/>
</dbReference>
<proteinExistence type="predicted"/>
<dbReference type="RefSeq" id="WP_093737964.1">
    <property type="nucleotide sequence ID" value="NZ_FNBP01000001.1"/>
</dbReference>
<accession>A0A1G7H6S9</accession>
<dbReference type="OrthoDB" id="6118214at2"/>
<sequence length="144" mass="16690">MSSGRQLGSENFARFVAWVSEREARGDHADYIRRGKLNRKEVATELGFNRRSFGQNPAIKQLVEELDVRWGSQHPALSKSIAEESAARERANDRMKRTATSNSKLLQRIASLQEENRQLRRELEEVKHFKSARDAFLETTKDFR</sequence>
<reference evidence="3" key="1">
    <citation type="submission" date="2016-10" db="EMBL/GenBank/DDBJ databases">
        <authorList>
            <person name="Varghese N."/>
            <person name="Submissions S."/>
        </authorList>
    </citation>
    <scope>NUCLEOTIDE SEQUENCE [LARGE SCALE GENOMIC DNA]</scope>
    <source>
        <strain evidence="3">DSM 16477</strain>
    </source>
</reference>
<name>A0A1G7H6S9_9RHOB</name>
<organism evidence="2 3">
    <name type="scientific">Sulfitobacter delicatus</name>
    <dbReference type="NCBI Taxonomy" id="218672"/>
    <lineage>
        <taxon>Bacteria</taxon>
        <taxon>Pseudomonadati</taxon>
        <taxon>Pseudomonadota</taxon>
        <taxon>Alphaproteobacteria</taxon>
        <taxon>Rhodobacterales</taxon>
        <taxon>Roseobacteraceae</taxon>
        <taxon>Sulfitobacter</taxon>
    </lineage>
</organism>
<dbReference type="AlphaFoldDB" id="A0A1G7H6S9"/>
<dbReference type="Proteomes" id="UP000199399">
    <property type="component" value="Unassembled WGS sequence"/>
</dbReference>
<evidence type="ECO:0000256" key="1">
    <source>
        <dbReference type="SAM" id="MobiDB-lite"/>
    </source>
</evidence>
<gene>
    <name evidence="2" type="ORF">SAMN04489759_1016</name>
</gene>
<dbReference type="STRING" id="218672.SAMN04489759_1016"/>
<keyword evidence="3" id="KW-1185">Reference proteome</keyword>
<feature type="region of interest" description="Disordered" evidence="1">
    <location>
        <begin position="80"/>
        <end position="103"/>
    </location>
</feature>
<protein>
    <submittedName>
        <fullName evidence="2">Uncharacterized protein</fullName>
    </submittedName>
</protein>
<feature type="compositionally biased region" description="Basic and acidic residues" evidence="1">
    <location>
        <begin position="81"/>
        <end position="96"/>
    </location>
</feature>
<evidence type="ECO:0000313" key="2">
    <source>
        <dbReference type="EMBL" id="SDE95819.1"/>
    </source>
</evidence>
<evidence type="ECO:0000313" key="3">
    <source>
        <dbReference type="Proteomes" id="UP000199399"/>
    </source>
</evidence>